<dbReference type="RefSeq" id="WP_207144124.1">
    <property type="nucleotide sequence ID" value="NZ_JAEKJZ010000008.1"/>
</dbReference>
<accession>A0A939EIJ5</accession>
<dbReference type="GO" id="GO:0000287">
    <property type="term" value="F:magnesium ion binding"/>
    <property type="evidence" value="ECO:0007669"/>
    <property type="project" value="InterPro"/>
</dbReference>
<comment type="similarity">
    <text evidence="1 3">Belongs to the TPP enzyme family.</text>
</comment>
<dbReference type="InterPro" id="IPR012000">
    <property type="entry name" value="Thiamin_PyroP_enz_cen_dom"/>
</dbReference>
<dbReference type="InterPro" id="IPR045229">
    <property type="entry name" value="TPP_enz"/>
</dbReference>
<sequence>MSTVRLTAAQAMVRYLAAQMTEDGERFIDGVWAIFGHGNVAGLGEALEKAGNALPTWRGQNEQTMAHTAIAYTKAKKRTRAMAVTTSIGPGATNMVTAAALAHVNRLPVLLIPGDVFANRAPDPVLQQVEDFTDGTVSANDCFRPVSRYFDRISRPEHLLTALPRAFRVMTDPADCGPVTLAFCQDTQAEAYDYPESFFEPTVWRIRRPEPDRRDIEEVAALIRSAKKPVLVCGGGVVYSQAEDTLADFATRHGIPVIETQAGKSALAQSHPMNFGAAGVDGAACANELAEHSDLVIGVGTRFQDFTTGSWALFKETDRKLVSINVQGFDALKHGSVGVVGDAKVALEKLSEALGTHKSSAFDPQSRLDWLAKVDAHCSARTGVPEGYLPLDAEVIGAVQRTATDKTIAMCAAGTMPGALKLLWRAPQAGYHMEYGYSCMGYEIAGAMGVKLANPDRDVVCFVGDGSYMMANSELATAVMRRVPFTVVLTDNRGYGCINRLQAGSGGAPFNNLYADCNVEAQPDIDFVAHAASMGAQAVKAKDIADLEARILEARDRPIPTVIVIDTDPMHGPGEAGGGHWWDVAVPEVGTTVELKRARASYEENRTHQNLVN</sequence>
<dbReference type="EC" id="3.7.1.22" evidence="7"/>
<dbReference type="InterPro" id="IPR030817">
    <property type="entry name" value="Myo_inos_IolD"/>
</dbReference>
<evidence type="ECO:0000256" key="3">
    <source>
        <dbReference type="RuleBase" id="RU362132"/>
    </source>
</evidence>
<comment type="caution">
    <text evidence="7">The sequence shown here is derived from an EMBL/GenBank/DDBJ whole genome shotgun (WGS) entry which is preliminary data.</text>
</comment>
<dbReference type="Pfam" id="PF02775">
    <property type="entry name" value="TPP_enzyme_C"/>
    <property type="match status" value="1"/>
</dbReference>
<protein>
    <submittedName>
        <fullName evidence="7">3D-(3,5/4)-trihydroxycyclohexane-1,2-dione acylhydrolase (Decyclizing)</fullName>
        <ecNumber evidence="7">3.7.1.22</ecNumber>
    </submittedName>
</protein>
<dbReference type="InterPro" id="IPR000399">
    <property type="entry name" value="TPP-bd_CS"/>
</dbReference>
<feature type="domain" description="Thiamine pyrophosphate enzyme TPP-binding" evidence="5">
    <location>
        <begin position="414"/>
        <end position="565"/>
    </location>
</feature>
<dbReference type="GO" id="GO:0009097">
    <property type="term" value="P:isoleucine biosynthetic process"/>
    <property type="evidence" value="ECO:0007669"/>
    <property type="project" value="TreeGrafter"/>
</dbReference>
<dbReference type="GO" id="GO:0003984">
    <property type="term" value="F:acetolactate synthase activity"/>
    <property type="evidence" value="ECO:0007669"/>
    <property type="project" value="TreeGrafter"/>
</dbReference>
<gene>
    <name evidence="7" type="primary">iolD</name>
    <name evidence="7" type="ORF">JF539_26050</name>
</gene>
<dbReference type="GO" id="GO:0005948">
    <property type="term" value="C:acetolactate synthase complex"/>
    <property type="evidence" value="ECO:0007669"/>
    <property type="project" value="TreeGrafter"/>
</dbReference>
<dbReference type="GO" id="GO:0102481">
    <property type="term" value="F:3D-(3,5/4)-trihydroxycyclohexane-1,2-dione hydrolase activity"/>
    <property type="evidence" value="ECO:0007669"/>
    <property type="project" value="UniProtKB-EC"/>
</dbReference>
<dbReference type="GO" id="GO:0009099">
    <property type="term" value="P:L-valine biosynthetic process"/>
    <property type="evidence" value="ECO:0007669"/>
    <property type="project" value="TreeGrafter"/>
</dbReference>
<dbReference type="PROSITE" id="PS00187">
    <property type="entry name" value="TPP_ENZYMES"/>
    <property type="match status" value="1"/>
</dbReference>
<dbReference type="Pfam" id="PF00205">
    <property type="entry name" value="TPP_enzyme_M"/>
    <property type="match status" value="1"/>
</dbReference>
<dbReference type="Gene3D" id="3.40.50.1220">
    <property type="entry name" value="TPP-binding domain"/>
    <property type="match status" value="1"/>
</dbReference>
<evidence type="ECO:0000259" key="6">
    <source>
        <dbReference type="Pfam" id="PF02776"/>
    </source>
</evidence>
<keyword evidence="7" id="KW-0378">Hydrolase</keyword>
<dbReference type="EMBL" id="JAEKJZ010000008">
    <property type="protein sequence ID" value="MBN9673846.1"/>
    <property type="molecule type" value="Genomic_DNA"/>
</dbReference>
<evidence type="ECO:0000313" key="8">
    <source>
        <dbReference type="Proteomes" id="UP000664096"/>
    </source>
</evidence>
<organism evidence="7 8">
    <name type="scientific">Roseibium aggregatum</name>
    <dbReference type="NCBI Taxonomy" id="187304"/>
    <lineage>
        <taxon>Bacteria</taxon>
        <taxon>Pseudomonadati</taxon>
        <taxon>Pseudomonadota</taxon>
        <taxon>Alphaproteobacteria</taxon>
        <taxon>Hyphomicrobiales</taxon>
        <taxon>Stappiaceae</taxon>
        <taxon>Roseibium</taxon>
    </lineage>
</organism>
<dbReference type="GO" id="GO:0030976">
    <property type="term" value="F:thiamine pyrophosphate binding"/>
    <property type="evidence" value="ECO:0007669"/>
    <property type="project" value="InterPro"/>
</dbReference>
<dbReference type="AlphaFoldDB" id="A0A939EIJ5"/>
<evidence type="ECO:0000259" key="4">
    <source>
        <dbReference type="Pfam" id="PF00205"/>
    </source>
</evidence>
<dbReference type="InterPro" id="IPR011766">
    <property type="entry name" value="TPP_enzyme_TPP-bd"/>
</dbReference>
<evidence type="ECO:0000313" key="7">
    <source>
        <dbReference type="EMBL" id="MBN9673846.1"/>
    </source>
</evidence>
<keyword evidence="2 3" id="KW-0786">Thiamine pyrophosphate</keyword>
<dbReference type="SUPFAM" id="SSF52467">
    <property type="entry name" value="DHS-like NAD/FAD-binding domain"/>
    <property type="match status" value="1"/>
</dbReference>
<dbReference type="GO" id="GO:0050660">
    <property type="term" value="F:flavin adenine dinucleotide binding"/>
    <property type="evidence" value="ECO:0007669"/>
    <property type="project" value="TreeGrafter"/>
</dbReference>
<dbReference type="GO" id="GO:0019310">
    <property type="term" value="P:inositol catabolic process"/>
    <property type="evidence" value="ECO:0007669"/>
    <property type="project" value="InterPro"/>
</dbReference>
<dbReference type="InterPro" id="IPR029061">
    <property type="entry name" value="THDP-binding"/>
</dbReference>
<feature type="domain" description="Thiamine pyrophosphate enzyme N-terminal TPP-binding" evidence="6">
    <location>
        <begin position="40"/>
        <end position="127"/>
    </location>
</feature>
<evidence type="ECO:0000256" key="2">
    <source>
        <dbReference type="ARBA" id="ARBA00023052"/>
    </source>
</evidence>
<name>A0A939EIJ5_9HYPH</name>
<dbReference type="SUPFAM" id="SSF52518">
    <property type="entry name" value="Thiamin diphosphate-binding fold (THDP-binding)"/>
    <property type="match status" value="2"/>
</dbReference>
<evidence type="ECO:0000259" key="5">
    <source>
        <dbReference type="Pfam" id="PF02775"/>
    </source>
</evidence>
<dbReference type="InterPro" id="IPR029035">
    <property type="entry name" value="DHS-like_NAD/FAD-binding_dom"/>
</dbReference>
<dbReference type="NCBIfam" id="TIGR04377">
    <property type="entry name" value="myo_inos_iolD"/>
    <property type="match status" value="1"/>
</dbReference>
<dbReference type="Pfam" id="PF02776">
    <property type="entry name" value="TPP_enzyme_N"/>
    <property type="match status" value="1"/>
</dbReference>
<dbReference type="Gene3D" id="3.40.50.970">
    <property type="match status" value="2"/>
</dbReference>
<dbReference type="CDD" id="cd07035">
    <property type="entry name" value="TPP_PYR_POX_like"/>
    <property type="match status" value="1"/>
</dbReference>
<dbReference type="PANTHER" id="PTHR18968:SF9">
    <property type="entry name" value="3D-(3,5_4)-TRIHYDROXYCYCLOHEXANE-1,2-DIONE HYDROLASE"/>
    <property type="match status" value="1"/>
</dbReference>
<reference evidence="7" key="1">
    <citation type="submission" date="2020-12" db="EMBL/GenBank/DDBJ databases">
        <title>Oil enriched cultivation method for isolating marine PHA-producing bacteria.</title>
        <authorList>
            <person name="Zheng W."/>
            <person name="Yu S."/>
            <person name="Huang Y."/>
        </authorList>
    </citation>
    <scope>NUCLEOTIDE SEQUENCE</scope>
    <source>
        <strain evidence="7">SY-2-12</strain>
    </source>
</reference>
<evidence type="ECO:0000256" key="1">
    <source>
        <dbReference type="ARBA" id="ARBA00007812"/>
    </source>
</evidence>
<feature type="domain" description="Thiamine pyrophosphate enzyme central" evidence="4">
    <location>
        <begin position="216"/>
        <end position="350"/>
    </location>
</feature>
<dbReference type="Proteomes" id="UP000664096">
    <property type="component" value="Unassembled WGS sequence"/>
</dbReference>
<dbReference type="PANTHER" id="PTHR18968">
    <property type="entry name" value="THIAMINE PYROPHOSPHATE ENZYMES"/>
    <property type="match status" value="1"/>
</dbReference>
<dbReference type="InterPro" id="IPR012001">
    <property type="entry name" value="Thiamin_PyroP_enz_TPP-bd_dom"/>
</dbReference>
<proteinExistence type="inferred from homology"/>